<reference evidence="4" key="1">
    <citation type="journal article" date="2019" name="Sci. Rep.">
        <title>Draft genome of Tanacetum cinerariifolium, the natural source of mosquito coil.</title>
        <authorList>
            <person name="Yamashiro T."/>
            <person name="Shiraishi A."/>
            <person name="Satake H."/>
            <person name="Nakayama K."/>
        </authorList>
    </citation>
    <scope>NUCLEOTIDE SEQUENCE</scope>
</reference>
<dbReference type="SMART" id="SM00343">
    <property type="entry name" value="ZnF_C2HC"/>
    <property type="match status" value="1"/>
</dbReference>
<dbReference type="InterPro" id="IPR036875">
    <property type="entry name" value="Znf_CCHC_sf"/>
</dbReference>
<dbReference type="Pfam" id="PF00098">
    <property type="entry name" value="zf-CCHC"/>
    <property type="match status" value="1"/>
</dbReference>
<evidence type="ECO:0000313" key="4">
    <source>
        <dbReference type="EMBL" id="GEU58237.1"/>
    </source>
</evidence>
<feature type="compositionally biased region" description="Polar residues" evidence="2">
    <location>
        <begin position="294"/>
        <end position="306"/>
    </location>
</feature>
<dbReference type="GO" id="GO:0008270">
    <property type="term" value="F:zinc ion binding"/>
    <property type="evidence" value="ECO:0007669"/>
    <property type="project" value="UniProtKB-KW"/>
</dbReference>
<protein>
    <submittedName>
        <fullName evidence="4">Integrase, catalytic region, zinc finger, CCHC-type, peptidase aspartic, catalytic</fullName>
    </submittedName>
</protein>
<sequence>MDSMISLGQKNTLAEYMILFGADDRPPMLDKDLVTRTKKYDELSAAEIIQADCDMKATNIILQGLLADIYSLMNHHRVAKDLWERVQLPMQGLAVLVFSPGDGTIAYLNNAMAFLTVVASSRQARVVKCYNCQGKGHMARQCTQPKRPRNVAWYKDKAMLAEAQEARQILNEEQLAFLADPGVPDGQAVQTIILNNAACQTEDLDTYDSDCDDISNAKAVLMANISKYGSDVISEVPHSETYLNDMENQEAPKELPKVSLVNESLEKLKLHLVNFDKVVKIRTTPNARIEGLKRSTSNSGSKPTCNKKNDRISRTPRRNMKNKVEAQPRKVNKKNSVVEPIHDDVKHSLLNANCEPICATCKKSMFDGVHDMITSANVVPPKKPTSHSVETHKPELKVNIKKPKNVKNVGSSKKTKIVESKNANHSEPNLTWGSNATYIPPSSSLVMTGCPDCSLLNSGTTILQGLWGMVTISWEKLLSQEYIRNDWDHLFQPMFDEYFTPTSIAISPVPMDAALRAVDLANSLVSIQTHTPSENLDRWTKDHLIENIIDDPSRSVSTRKQLQTDAMWCYFDAFLTSVKPKNFKQAMSEPSWIDAMQEEVHEFKRIQVWELVSCPDKVFLIKIKWIYKVKTDEFGGVLKNKARIVAQGFMQEDGIDFEESFASVARIEAIRIFVANAAHKNMTKWIGSNTLHMESRKRLITDTPMVEKIKLDKDLQGKPVDATLYRCMIGSLMYLTSSRPDLIYAVCLCSRYQAKPTEKHLNAVKKIFRYLKGTINMGLWYSKDTDMSLTAYADADHTGCQDTRRSTSESA</sequence>
<evidence type="ECO:0000259" key="3">
    <source>
        <dbReference type="PROSITE" id="PS50158"/>
    </source>
</evidence>
<dbReference type="InterPro" id="IPR001878">
    <property type="entry name" value="Znf_CCHC"/>
</dbReference>
<name>A0A6L2LBI1_TANCI</name>
<comment type="caution">
    <text evidence="4">The sequence shown here is derived from an EMBL/GenBank/DDBJ whole genome shotgun (WGS) entry which is preliminary data.</text>
</comment>
<dbReference type="Pfam" id="PF07727">
    <property type="entry name" value="RVT_2"/>
    <property type="match status" value="1"/>
</dbReference>
<evidence type="ECO:0000256" key="1">
    <source>
        <dbReference type="PROSITE-ProRule" id="PRU00047"/>
    </source>
</evidence>
<dbReference type="EMBL" id="BKCJ010003967">
    <property type="protein sequence ID" value="GEU58237.1"/>
    <property type="molecule type" value="Genomic_DNA"/>
</dbReference>
<dbReference type="Gene3D" id="4.10.60.10">
    <property type="entry name" value="Zinc finger, CCHC-type"/>
    <property type="match status" value="1"/>
</dbReference>
<keyword evidence="1" id="KW-0479">Metal-binding</keyword>
<dbReference type="PROSITE" id="PS50158">
    <property type="entry name" value="ZF_CCHC"/>
    <property type="match status" value="1"/>
</dbReference>
<evidence type="ECO:0000256" key="2">
    <source>
        <dbReference type="SAM" id="MobiDB-lite"/>
    </source>
</evidence>
<feature type="domain" description="CCHC-type" evidence="3">
    <location>
        <begin position="128"/>
        <end position="144"/>
    </location>
</feature>
<gene>
    <name evidence="4" type="ORF">Tci_030215</name>
</gene>
<dbReference type="PANTHER" id="PTHR11439">
    <property type="entry name" value="GAG-POL-RELATED RETROTRANSPOSON"/>
    <property type="match status" value="1"/>
</dbReference>
<accession>A0A6L2LBI1</accession>
<keyword evidence="1" id="KW-0862">Zinc</keyword>
<dbReference type="InterPro" id="IPR013103">
    <property type="entry name" value="RVT_2"/>
</dbReference>
<keyword evidence="1" id="KW-0863">Zinc-finger</keyword>
<dbReference type="PANTHER" id="PTHR11439:SF495">
    <property type="entry name" value="REVERSE TRANSCRIPTASE, RNA-DEPENDENT DNA POLYMERASE-RELATED"/>
    <property type="match status" value="1"/>
</dbReference>
<dbReference type="GO" id="GO:0003676">
    <property type="term" value="F:nucleic acid binding"/>
    <property type="evidence" value="ECO:0007669"/>
    <property type="project" value="InterPro"/>
</dbReference>
<dbReference type="SUPFAM" id="SSF57756">
    <property type="entry name" value="Retrovirus zinc finger-like domains"/>
    <property type="match status" value="1"/>
</dbReference>
<organism evidence="4">
    <name type="scientific">Tanacetum cinerariifolium</name>
    <name type="common">Dalmatian daisy</name>
    <name type="synonym">Chrysanthemum cinerariifolium</name>
    <dbReference type="NCBI Taxonomy" id="118510"/>
    <lineage>
        <taxon>Eukaryota</taxon>
        <taxon>Viridiplantae</taxon>
        <taxon>Streptophyta</taxon>
        <taxon>Embryophyta</taxon>
        <taxon>Tracheophyta</taxon>
        <taxon>Spermatophyta</taxon>
        <taxon>Magnoliopsida</taxon>
        <taxon>eudicotyledons</taxon>
        <taxon>Gunneridae</taxon>
        <taxon>Pentapetalae</taxon>
        <taxon>asterids</taxon>
        <taxon>campanulids</taxon>
        <taxon>Asterales</taxon>
        <taxon>Asteraceae</taxon>
        <taxon>Asteroideae</taxon>
        <taxon>Anthemideae</taxon>
        <taxon>Anthemidinae</taxon>
        <taxon>Tanacetum</taxon>
    </lineage>
</organism>
<feature type="region of interest" description="Disordered" evidence="2">
    <location>
        <begin position="290"/>
        <end position="333"/>
    </location>
</feature>
<proteinExistence type="predicted"/>
<dbReference type="AlphaFoldDB" id="A0A6L2LBI1"/>